<accession>A0A4Q4P3H1</accession>
<organism evidence="2 4">
    <name type="scientific">Alternaria tenuissima</name>
    <dbReference type="NCBI Taxonomy" id="119927"/>
    <lineage>
        <taxon>Eukaryota</taxon>
        <taxon>Fungi</taxon>
        <taxon>Dikarya</taxon>
        <taxon>Ascomycota</taxon>
        <taxon>Pezizomycotina</taxon>
        <taxon>Dothideomycetes</taxon>
        <taxon>Pleosporomycetidae</taxon>
        <taxon>Pleosporales</taxon>
        <taxon>Pleosporineae</taxon>
        <taxon>Pleosporaceae</taxon>
        <taxon>Alternaria</taxon>
        <taxon>Alternaria sect. Alternaria</taxon>
        <taxon>Alternaria alternata complex</taxon>
    </lineage>
</organism>
<protein>
    <submittedName>
        <fullName evidence="2">Uncharacterized protein</fullName>
    </submittedName>
</protein>
<dbReference type="Proteomes" id="UP000292402">
    <property type="component" value="Unassembled WGS sequence"/>
</dbReference>
<feature type="signal peptide" evidence="1">
    <location>
        <begin position="1"/>
        <end position="18"/>
    </location>
</feature>
<keyword evidence="1" id="KW-0732">Signal</keyword>
<feature type="chain" id="PRO_5043194002" evidence="1">
    <location>
        <begin position="19"/>
        <end position="228"/>
    </location>
</feature>
<reference evidence="3" key="1">
    <citation type="submission" date="2017-10" db="EMBL/GenBank/DDBJ databases">
        <authorList>
            <person name="Armitage A.D."/>
            <person name="Barbara D.J."/>
            <person name="Woodhall J.W."/>
            <person name="Sreenivasaprasad S."/>
            <person name="Lane C.R."/>
            <person name="Clarkson J.P."/>
            <person name="Harrison R.J."/>
        </authorList>
    </citation>
    <scope>NUCLEOTIDE SEQUENCE</scope>
    <source>
        <strain evidence="3">FERA 635</strain>
    </source>
</reference>
<evidence type="ECO:0000313" key="4">
    <source>
        <dbReference type="Proteomes" id="UP000292402"/>
    </source>
</evidence>
<comment type="caution">
    <text evidence="2">The sequence shown here is derived from an EMBL/GenBank/DDBJ whole genome shotgun (WGS) entry which is preliminary data.</text>
</comment>
<dbReference type="EMBL" id="PDXA01000005">
    <property type="protein sequence ID" value="RYN58321.1"/>
    <property type="molecule type" value="Genomic_DNA"/>
</dbReference>
<reference evidence="3 4" key="2">
    <citation type="journal article" date="2019" name="bioRxiv">
        <title>Genomics, evolutionary history and diagnostics of the Alternaria alternata species group including apple and Asian pear pathotypes.</title>
        <authorList>
            <person name="Armitage A.D."/>
            <person name="Cockerton H.M."/>
            <person name="Sreenivasaprasad S."/>
            <person name="Woodhall J.W."/>
            <person name="Lane C.R."/>
            <person name="Harrison R.J."/>
            <person name="Clarkson J.P."/>
        </authorList>
    </citation>
    <scope>NUCLEOTIDE SEQUENCE [LARGE SCALE GENOMIC DNA]</scope>
    <source>
        <strain evidence="4">FERA 1082</strain>
        <strain evidence="3">FERA 635</strain>
    </source>
</reference>
<reference evidence="2" key="3">
    <citation type="journal article" date="2019" name="J. ISSAAS">
        <title>Genomics, evolutionary history and diagnostics of the Alternaria alternata species group including apple and Asian pear pathotypes.</title>
        <authorList>
            <person name="Armitage A.D."/>
            <person name="Cockerton H.M."/>
            <person name="Sreenivasaprasad S."/>
            <person name="Woodhall J."/>
            <person name="Lane C."/>
            <person name="Harrison R.J."/>
            <person name="Clarkson J.P."/>
        </authorList>
    </citation>
    <scope>NUCLEOTIDE SEQUENCE</scope>
    <source>
        <strain evidence="2">FERA 1082</strain>
    </source>
</reference>
<keyword evidence="5" id="KW-1185">Reference proteome</keyword>
<sequence length="228" mass="24712">MRDIFGLATLLFCGTACAQFASGDFSGMPVMCQNGKSLSFRNQFSLLTDFPGKAPTLSCSEPIQETCGCVCRDGATFNQTRPGSLIDVTPPPVSQQLPGKPCMADIFVSWKNIDLPHNAHSYEPSEMYDEVVHVPEDSVFVVADSAQRCQHFEVYVDGEKVGVTNGDGPLDASDCGKAETCIEKNGGSHGYFTLQKGSHAIGLRWIGITDACKHIDLGRGSFQIYRKC</sequence>
<proteinExistence type="predicted"/>
<gene>
    <name evidence="2" type="ORF">AA0114_g1950</name>
    <name evidence="3" type="ORF">AA0119_g10677</name>
</gene>
<dbReference type="EMBL" id="PDXF01000070">
    <property type="protein sequence ID" value="RYN91142.1"/>
    <property type="molecule type" value="Genomic_DNA"/>
</dbReference>
<evidence type="ECO:0000313" key="3">
    <source>
        <dbReference type="EMBL" id="RYN91142.1"/>
    </source>
</evidence>
<evidence type="ECO:0000313" key="5">
    <source>
        <dbReference type="Proteomes" id="UP000293195"/>
    </source>
</evidence>
<dbReference type="Proteomes" id="UP000293195">
    <property type="component" value="Unassembled WGS sequence"/>
</dbReference>
<evidence type="ECO:0000313" key="2">
    <source>
        <dbReference type="EMBL" id="RYN58321.1"/>
    </source>
</evidence>
<name>A0A4Q4P3H1_9PLEO</name>
<evidence type="ECO:0000256" key="1">
    <source>
        <dbReference type="SAM" id="SignalP"/>
    </source>
</evidence>
<dbReference type="AlphaFoldDB" id="A0A4Q4P3H1"/>